<dbReference type="PANTHER" id="PTHR42305:SF1">
    <property type="entry name" value="MEMBRANE PROTEIN RV1733C-RELATED"/>
    <property type="match status" value="1"/>
</dbReference>
<reference evidence="3" key="1">
    <citation type="journal article" date="2019" name="Int. J. Syst. Evol. Microbiol.">
        <title>The Global Catalogue of Microorganisms (GCM) 10K type strain sequencing project: providing services to taxonomists for standard genome sequencing and annotation.</title>
        <authorList>
            <consortium name="The Broad Institute Genomics Platform"/>
            <consortium name="The Broad Institute Genome Sequencing Center for Infectious Disease"/>
            <person name="Wu L."/>
            <person name="Ma J."/>
        </authorList>
    </citation>
    <scope>NUCLEOTIDE SEQUENCE [LARGE SCALE GENOMIC DNA]</scope>
    <source>
        <strain evidence="3">PCU 347</strain>
    </source>
</reference>
<evidence type="ECO:0000313" key="3">
    <source>
        <dbReference type="Proteomes" id="UP001595824"/>
    </source>
</evidence>
<keyword evidence="1" id="KW-1133">Transmembrane helix</keyword>
<comment type="caution">
    <text evidence="2">The sequence shown here is derived from an EMBL/GenBank/DDBJ whole genome shotgun (WGS) entry which is preliminary data.</text>
</comment>
<evidence type="ECO:0000313" key="2">
    <source>
        <dbReference type="EMBL" id="MFC4333082.1"/>
    </source>
</evidence>
<evidence type="ECO:0008006" key="4">
    <source>
        <dbReference type="Google" id="ProtNLM"/>
    </source>
</evidence>
<organism evidence="2 3">
    <name type="scientific">Streptomyces andamanensis</name>
    <dbReference type="NCBI Taxonomy" id="1565035"/>
    <lineage>
        <taxon>Bacteria</taxon>
        <taxon>Bacillati</taxon>
        <taxon>Actinomycetota</taxon>
        <taxon>Actinomycetes</taxon>
        <taxon>Kitasatosporales</taxon>
        <taxon>Streptomycetaceae</taxon>
        <taxon>Streptomyces</taxon>
    </lineage>
</organism>
<keyword evidence="3" id="KW-1185">Reference proteome</keyword>
<dbReference type="Proteomes" id="UP001595824">
    <property type="component" value="Unassembled WGS sequence"/>
</dbReference>
<proteinExistence type="predicted"/>
<dbReference type="InterPro" id="IPR039708">
    <property type="entry name" value="MT1774/Rv1733c-like"/>
</dbReference>
<protein>
    <recommendedName>
        <fullName evidence="4">Integral membrane protein</fullName>
    </recommendedName>
</protein>
<feature type="transmembrane region" description="Helical" evidence="1">
    <location>
        <begin position="148"/>
        <end position="174"/>
    </location>
</feature>
<keyword evidence="1" id="KW-0812">Transmembrane</keyword>
<accession>A0ABV8TR28</accession>
<feature type="transmembrane region" description="Helical" evidence="1">
    <location>
        <begin position="31"/>
        <end position="52"/>
    </location>
</feature>
<sequence length="198" mass="21411">MNGMTHPRHTRRARRLLWRWHGNPLRRREDVAGAWIALLTWVLILVGGALVWTVTARAAGQEFAGQRADRHAAAAVLLTDAPRGLSPSTDGSETPAQVRWTAPDGTTRTAHTLVPSGLPAGTAVTVWQNGRGALTTEPPGPAEAHTQAALFGGAAALSFAGLAYGTAALARWCLDRRLYERWGREWEVVGPKWDQKTG</sequence>
<gene>
    <name evidence="2" type="ORF">ACFPC0_36050</name>
</gene>
<dbReference type="PANTHER" id="PTHR42305">
    <property type="entry name" value="MEMBRANE PROTEIN RV1733C-RELATED"/>
    <property type="match status" value="1"/>
</dbReference>
<evidence type="ECO:0000256" key="1">
    <source>
        <dbReference type="SAM" id="Phobius"/>
    </source>
</evidence>
<dbReference type="RefSeq" id="WP_381744435.1">
    <property type="nucleotide sequence ID" value="NZ_JBHSDP010000029.1"/>
</dbReference>
<name>A0ABV8TR28_9ACTN</name>
<keyword evidence="1" id="KW-0472">Membrane</keyword>
<dbReference type="EMBL" id="JBHSDP010000029">
    <property type="protein sequence ID" value="MFC4333082.1"/>
    <property type="molecule type" value="Genomic_DNA"/>
</dbReference>